<dbReference type="Gene3D" id="3.10.290.10">
    <property type="entry name" value="RNA-binding S4 domain"/>
    <property type="match status" value="1"/>
</dbReference>
<dbReference type="GO" id="GO:0120159">
    <property type="term" value="F:rRNA pseudouridine synthase activity"/>
    <property type="evidence" value="ECO:0007669"/>
    <property type="project" value="UniProtKB-ARBA"/>
</dbReference>
<dbReference type="InterPro" id="IPR036986">
    <property type="entry name" value="S4_RNA-bd_sf"/>
</dbReference>
<dbReference type="InterPro" id="IPR050343">
    <property type="entry name" value="RsuA_PseudoU_synthase"/>
</dbReference>
<evidence type="ECO:0000313" key="7">
    <source>
        <dbReference type="Proteomes" id="UP000007969"/>
    </source>
</evidence>
<dbReference type="FunFam" id="3.10.290.10:FF:000003">
    <property type="entry name" value="Pseudouridine synthase"/>
    <property type="match status" value="1"/>
</dbReference>
<dbReference type="GO" id="GO:0003723">
    <property type="term" value="F:RNA binding"/>
    <property type="evidence" value="ECO:0007669"/>
    <property type="project" value="UniProtKB-KW"/>
</dbReference>
<gene>
    <name evidence="6" type="ordered locus">CKR_1453</name>
</gene>
<dbReference type="AlphaFoldDB" id="B9E1X9"/>
<dbReference type="InterPro" id="IPR000748">
    <property type="entry name" value="PsdUridine_synth_RsuA/RluB/E/F"/>
</dbReference>
<dbReference type="NCBIfam" id="TIGR00093">
    <property type="entry name" value="pseudouridine synthase"/>
    <property type="match status" value="1"/>
</dbReference>
<evidence type="ECO:0000256" key="2">
    <source>
        <dbReference type="ARBA" id="ARBA00023235"/>
    </source>
</evidence>
<dbReference type="EMBL" id="AP009049">
    <property type="protein sequence ID" value="BAH06504.1"/>
    <property type="molecule type" value="Genomic_DNA"/>
</dbReference>
<dbReference type="PROSITE" id="PS01149">
    <property type="entry name" value="PSI_RSU"/>
    <property type="match status" value="1"/>
</dbReference>
<dbReference type="SMART" id="SM00363">
    <property type="entry name" value="S4"/>
    <property type="match status" value="1"/>
</dbReference>
<dbReference type="InterPro" id="IPR020094">
    <property type="entry name" value="TruA/RsuA/RluB/E/F_N"/>
</dbReference>
<evidence type="ECO:0000256" key="4">
    <source>
        <dbReference type="RuleBase" id="RU003887"/>
    </source>
</evidence>
<keyword evidence="2 4" id="KW-0413">Isomerase</keyword>
<evidence type="ECO:0000313" key="6">
    <source>
        <dbReference type="EMBL" id="BAH06504.1"/>
    </source>
</evidence>
<sequence>MSRMINMIERLHKYMAACGVASRRKCEHIISEGRVKVNGVVVNKLGTTIDDERDEILVDNKIIKKENKKVYILLNKPRGYISSVKDDRGRKTLLDIVKVNERVYPIGRLDYNTSGAIILTNDGEVYNNIAHPGSNKSKIYIAAIKGIPSSEEIKRFENGIDIGGYITAKAKFDFISSNKESSKVKIEIHEGKNRQVRKMCDAIGHPVITLMRIAIGDIKLGNLKEGAWRYLTEKEIQYIKGGKLL</sequence>
<name>B9E1X9_CLOK1</name>
<evidence type="ECO:0000259" key="5">
    <source>
        <dbReference type="SMART" id="SM00363"/>
    </source>
</evidence>
<reference evidence="7" key="1">
    <citation type="submission" date="2005-09" db="EMBL/GenBank/DDBJ databases">
        <title>Complete genome sequence of Clostridium kluyveri and comparative genomics of Clostridia species.</title>
        <authorList>
            <person name="Inui M."/>
            <person name="Nonaka H."/>
            <person name="Shinoda Y."/>
            <person name="Ikenaga Y."/>
            <person name="Abe M."/>
            <person name="Naito K."/>
            <person name="Vertes A.A."/>
            <person name="Yukawa H."/>
        </authorList>
    </citation>
    <scope>NUCLEOTIDE SEQUENCE [LARGE SCALE GENOMIC DNA]</scope>
    <source>
        <strain evidence="7">NBRC 12016</strain>
    </source>
</reference>
<dbReference type="InterPro" id="IPR006145">
    <property type="entry name" value="PsdUridine_synth_RsuA/RluA"/>
</dbReference>
<feature type="domain" description="RNA-binding S4" evidence="5">
    <location>
        <begin position="9"/>
        <end position="68"/>
    </location>
</feature>
<dbReference type="Pfam" id="PF00849">
    <property type="entry name" value="PseudoU_synth_2"/>
    <property type="match status" value="1"/>
</dbReference>
<dbReference type="EC" id="5.4.99.-" evidence="4"/>
<dbReference type="KEGG" id="ckr:CKR_1453"/>
<dbReference type="InterPro" id="IPR020103">
    <property type="entry name" value="PsdUridine_synth_cat_dom_sf"/>
</dbReference>
<keyword evidence="3" id="KW-0694">RNA-binding</keyword>
<evidence type="ECO:0000256" key="3">
    <source>
        <dbReference type="PROSITE-ProRule" id="PRU00182"/>
    </source>
</evidence>
<dbReference type="SUPFAM" id="SSF55174">
    <property type="entry name" value="Alpha-L RNA-binding motif"/>
    <property type="match status" value="1"/>
</dbReference>
<dbReference type="CDD" id="cd02870">
    <property type="entry name" value="PseudoU_synth_RsuA_like"/>
    <property type="match status" value="1"/>
</dbReference>
<proteinExistence type="inferred from homology"/>
<dbReference type="Proteomes" id="UP000007969">
    <property type="component" value="Chromosome"/>
</dbReference>
<dbReference type="Gene3D" id="3.30.70.1560">
    <property type="entry name" value="Alpha-L RNA-binding motif"/>
    <property type="match status" value="1"/>
</dbReference>
<dbReference type="GO" id="GO:0000455">
    <property type="term" value="P:enzyme-directed rRNA pseudouridine synthesis"/>
    <property type="evidence" value="ECO:0007669"/>
    <property type="project" value="UniProtKB-ARBA"/>
</dbReference>
<dbReference type="Gene3D" id="3.30.70.580">
    <property type="entry name" value="Pseudouridine synthase I, catalytic domain, N-terminal subdomain"/>
    <property type="match status" value="1"/>
</dbReference>
<dbReference type="PANTHER" id="PTHR47683">
    <property type="entry name" value="PSEUDOURIDINE SYNTHASE FAMILY PROTEIN-RELATED"/>
    <property type="match status" value="1"/>
</dbReference>
<dbReference type="HOGENOM" id="CLU_024979_1_2_9"/>
<dbReference type="Pfam" id="PF01479">
    <property type="entry name" value="S4"/>
    <property type="match status" value="1"/>
</dbReference>
<protein>
    <recommendedName>
        <fullName evidence="4">Pseudouridine synthase</fullName>
        <ecNumber evidence="4">5.4.99.-</ecNumber>
    </recommendedName>
</protein>
<dbReference type="PROSITE" id="PS50889">
    <property type="entry name" value="S4"/>
    <property type="match status" value="1"/>
</dbReference>
<dbReference type="InterPro" id="IPR018496">
    <property type="entry name" value="PsdUridine_synth_RsuA/RluB_CS"/>
</dbReference>
<dbReference type="InterPro" id="IPR002942">
    <property type="entry name" value="S4_RNA-bd"/>
</dbReference>
<dbReference type="InterPro" id="IPR042092">
    <property type="entry name" value="PsdUridine_s_RsuA/RluB/E/F_cat"/>
</dbReference>
<dbReference type="SUPFAM" id="SSF55120">
    <property type="entry name" value="Pseudouridine synthase"/>
    <property type="match status" value="1"/>
</dbReference>
<accession>B9E1X9</accession>
<evidence type="ECO:0000256" key="1">
    <source>
        <dbReference type="ARBA" id="ARBA00008348"/>
    </source>
</evidence>
<comment type="similarity">
    <text evidence="1 4">Belongs to the pseudouridine synthase RsuA family.</text>
</comment>
<dbReference type="PANTHER" id="PTHR47683:SF2">
    <property type="entry name" value="RNA-BINDING S4 DOMAIN-CONTAINING PROTEIN"/>
    <property type="match status" value="1"/>
</dbReference>
<organism evidence="6 7">
    <name type="scientific">Clostridium kluyveri (strain NBRC 12016)</name>
    <dbReference type="NCBI Taxonomy" id="583346"/>
    <lineage>
        <taxon>Bacteria</taxon>
        <taxon>Bacillati</taxon>
        <taxon>Bacillota</taxon>
        <taxon>Clostridia</taxon>
        <taxon>Eubacteriales</taxon>
        <taxon>Clostridiaceae</taxon>
        <taxon>Clostridium</taxon>
    </lineage>
</organism>